<evidence type="ECO:0000256" key="1">
    <source>
        <dbReference type="SAM" id="MobiDB-lite"/>
    </source>
</evidence>
<evidence type="ECO:0000313" key="3">
    <source>
        <dbReference type="Proteomes" id="UP000011996"/>
    </source>
</evidence>
<feature type="compositionally biased region" description="Basic and acidic residues" evidence="1">
    <location>
        <begin position="10"/>
        <end position="25"/>
    </location>
</feature>
<dbReference type="EMBL" id="ANOF01000038">
    <property type="protein sequence ID" value="EMI28403.1"/>
    <property type="molecule type" value="Genomic_DNA"/>
</dbReference>
<dbReference type="AlphaFoldDB" id="M5S9U8"/>
<gene>
    <name evidence="2" type="ORF">RESH_01013</name>
</gene>
<organism evidence="2 3">
    <name type="scientific">Rhodopirellula europaea SH398</name>
    <dbReference type="NCBI Taxonomy" id="1263868"/>
    <lineage>
        <taxon>Bacteria</taxon>
        <taxon>Pseudomonadati</taxon>
        <taxon>Planctomycetota</taxon>
        <taxon>Planctomycetia</taxon>
        <taxon>Pirellulales</taxon>
        <taxon>Pirellulaceae</taxon>
        <taxon>Rhodopirellula</taxon>
    </lineage>
</organism>
<name>M5S9U8_9BACT</name>
<sequence length="62" mass="6556">MVLDADVEISDGKPVGHEQRSRGETPPRSVVGEAHGHLGSAICGAWNDSLGQGMRAFQRTSP</sequence>
<dbReference type="Proteomes" id="UP000011996">
    <property type="component" value="Unassembled WGS sequence"/>
</dbReference>
<protein>
    <submittedName>
        <fullName evidence="2">Uncharacterized protein</fullName>
    </submittedName>
</protein>
<comment type="caution">
    <text evidence="2">The sequence shown here is derived from an EMBL/GenBank/DDBJ whole genome shotgun (WGS) entry which is preliminary data.</text>
</comment>
<proteinExistence type="predicted"/>
<dbReference type="PATRIC" id="fig|1263868.3.peg.1093"/>
<accession>M5S9U8</accession>
<reference evidence="2 3" key="1">
    <citation type="journal article" date="2013" name="Mar. Genomics">
        <title>Expression of sulfatases in Rhodopirellula baltica and the diversity of sulfatases in the genus Rhodopirellula.</title>
        <authorList>
            <person name="Wegner C.E."/>
            <person name="Richter-Heitmann T."/>
            <person name="Klindworth A."/>
            <person name="Klockow C."/>
            <person name="Richter M."/>
            <person name="Achstetter T."/>
            <person name="Glockner F.O."/>
            <person name="Harder J."/>
        </authorList>
    </citation>
    <scope>NUCLEOTIDE SEQUENCE [LARGE SCALE GENOMIC DNA]</scope>
    <source>
        <strain evidence="2 3">SH398</strain>
    </source>
</reference>
<feature type="region of interest" description="Disordered" evidence="1">
    <location>
        <begin position="1"/>
        <end position="34"/>
    </location>
</feature>
<evidence type="ECO:0000313" key="2">
    <source>
        <dbReference type="EMBL" id="EMI28403.1"/>
    </source>
</evidence>